<evidence type="ECO:0000313" key="2">
    <source>
        <dbReference type="EMBL" id="MBN9643188.1"/>
    </source>
</evidence>
<evidence type="ECO:0000259" key="1">
    <source>
        <dbReference type="SMART" id="SM00382"/>
    </source>
</evidence>
<dbReference type="Proteomes" id="UP000664332">
    <property type="component" value="Unassembled WGS sequence"/>
</dbReference>
<dbReference type="InterPro" id="IPR003593">
    <property type="entry name" value="AAA+_ATPase"/>
</dbReference>
<keyword evidence="3" id="KW-1185">Reference proteome</keyword>
<dbReference type="CDD" id="cd00009">
    <property type="entry name" value="AAA"/>
    <property type="match status" value="1"/>
</dbReference>
<dbReference type="EMBL" id="JAFLEQ010000003">
    <property type="protein sequence ID" value="MBN9643188.1"/>
    <property type="molecule type" value="Genomic_DNA"/>
</dbReference>
<dbReference type="RefSeq" id="WP_207117595.1">
    <property type="nucleotide sequence ID" value="NZ_JAFLEQ010000003.1"/>
</dbReference>
<organism evidence="2 3">
    <name type="scientific">Corynebacterium mendelii</name>
    <dbReference type="NCBI Taxonomy" id="2765362"/>
    <lineage>
        <taxon>Bacteria</taxon>
        <taxon>Bacillati</taxon>
        <taxon>Actinomycetota</taxon>
        <taxon>Actinomycetes</taxon>
        <taxon>Mycobacteriales</taxon>
        <taxon>Corynebacteriaceae</taxon>
        <taxon>Corynebacterium</taxon>
    </lineage>
</organism>
<dbReference type="Gene3D" id="3.40.50.300">
    <property type="entry name" value="P-loop containing nucleotide triphosphate hydrolases"/>
    <property type="match status" value="1"/>
</dbReference>
<dbReference type="Pfam" id="PF07728">
    <property type="entry name" value="AAA_5"/>
    <property type="match status" value="1"/>
</dbReference>
<evidence type="ECO:0000313" key="3">
    <source>
        <dbReference type="Proteomes" id="UP000664332"/>
    </source>
</evidence>
<dbReference type="AlphaFoldDB" id="A0A939DZP4"/>
<reference evidence="2" key="1">
    <citation type="submission" date="2021-03" db="EMBL/GenBank/DDBJ databases">
        <authorList>
            <person name="Sun Q."/>
        </authorList>
    </citation>
    <scope>NUCLEOTIDE SEQUENCE</scope>
    <source>
        <strain evidence="2">CCM 8862</strain>
    </source>
</reference>
<dbReference type="PANTHER" id="PTHR42759">
    <property type="entry name" value="MOXR FAMILY PROTEIN"/>
    <property type="match status" value="1"/>
</dbReference>
<dbReference type="InterPro" id="IPR027417">
    <property type="entry name" value="P-loop_NTPase"/>
</dbReference>
<dbReference type="SUPFAM" id="SSF52540">
    <property type="entry name" value="P-loop containing nucleoside triphosphate hydrolases"/>
    <property type="match status" value="1"/>
</dbReference>
<feature type="domain" description="AAA+ ATPase" evidence="1">
    <location>
        <begin position="91"/>
        <end position="240"/>
    </location>
</feature>
<dbReference type="GO" id="GO:0005524">
    <property type="term" value="F:ATP binding"/>
    <property type="evidence" value="ECO:0007669"/>
    <property type="project" value="InterPro"/>
</dbReference>
<name>A0A939DZP4_9CORY</name>
<sequence length="389" mass="41926">MADTTATQVQAAEERFADELAFLAVQDTGPRPPGWAMTPRAVVDFICGVQGLRLDKAAAAKHPDLPARRDISPKFIGDKAIVQRCVVTLAGARALLLTGEPGTAKSMLSELLAAAISGTSAFVVQGSAGTTEDQLRYGWNYAQLLAEGPSPQALVPSAVMAAMRKGTIVRVEEITRMLPEIQDALVPVLSERRISVAELGDETVYAREGFSVIATANLRDKGVSDMSAALKRRFNFERIDPIADRDAERRLVARATRQALDKAAVHVPVDTRVVDTLVTIFRDLRRGITDEGWPVDKPSTTMSTAEAVAISSSLAFDGVYFPSGKDPVADIPGHIAGAVRTNDDKDTARLAAYFDTVVKRRAEQNQSGATGDTADPWTVLWQARTDIVR</sequence>
<proteinExistence type="predicted"/>
<dbReference type="SMART" id="SM00382">
    <property type="entry name" value="AAA"/>
    <property type="match status" value="1"/>
</dbReference>
<dbReference type="InterPro" id="IPR050764">
    <property type="entry name" value="CbbQ/NirQ/NorQ/GpvN"/>
</dbReference>
<comment type="caution">
    <text evidence="2">The sequence shown here is derived from an EMBL/GenBank/DDBJ whole genome shotgun (WGS) entry which is preliminary data.</text>
</comment>
<protein>
    <submittedName>
        <fullName evidence="2">AAA family ATPase</fullName>
    </submittedName>
</protein>
<accession>A0A939DZP4</accession>
<gene>
    <name evidence="2" type="ORF">JZY06_00860</name>
</gene>
<dbReference type="InterPro" id="IPR011704">
    <property type="entry name" value="ATPase_dyneun-rel_AAA"/>
</dbReference>
<dbReference type="PANTHER" id="PTHR42759:SF1">
    <property type="entry name" value="MAGNESIUM-CHELATASE SUBUNIT CHLD"/>
    <property type="match status" value="1"/>
</dbReference>
<dbReference type="GO" id="GO:0016887">
    <property type="term" value="F:ATP hydrolysis activity"/>
    <property type="evidence" value="ECO:0007669"/>
    <property type="project" value="InterPro"/>
</dbReference>